<keyword evidence="4" id="KW-1185">Reference proteome</keyword>
<sequence>MNIDYVMAGVLVFSLILDLVTLFKLRKFVQRGDKKRRADRKLTVMLIVTHIITAIFLIGNSITRYLRPTLVLTPVLTYICNEGAPVIGHIIFTLVVTYFNRTPRENSKNPKIISVTESGRDQSSPRK</sequence>
<feature type="transmembrane region" description="Helical" evidence="2">
    <location>
        <begin position="75"/>
        <end position="99"/>
    </location>
</feature>
<organism evidence="3 4">
    <name type="scientific">Mesorhabditis spiculigera</name>
    <dbReference type="NCBI Taxonomy" id="96644"/>
    <lineage>
        <taxon>Eukaryota</taxon>
        <taxon>Metazoa</taxon>
        <taxon>Ecdysozoa</taxon>
        <taxon>Nematoda</taxon>
        <taxon>Chromadorea</taxon>
        <taxon>Rhabditida</taxon>
        <taxon>Rhabditina</taxon>
        <taxon>Rhabditomorpha</taxon>
        <taxon>Rhabditoidea</taxon>
        <taxon>Rhabditidae</taxon>
        <taxon>Mesorhabditinae</taxon>
        <taxon>Mesorhabditis</taxon>
    </lineage>
</organism>
<evidence type="ECO:0000256" key="2">
    <source>
        <dbReference type="SAM" id="Phobius"/>
    </source>
</evidence>
<feature type="transmembrane region" description="Helical" evidence="2">
    <location>
        <begin position="6"/>
        <end position="23"/>
    </location>
</feature>
<evidence type="ECO:0000313" key="3">
    <source>
        <dbReference type="EMBL" id="CAJ0576824.1"/>
    </source>
</evidence>
<name>A0AA36G5S7_9BILA</name>
<feature type="transmembrane region" description="Helical" evidence="2">
    <location>
        <begin position="44"/>
        <end position="63"/>
    </location>
</feature>
<protein>
    <submittedName>
        <fullName evidence="3">Uncharacterized protein</fullName>
    </submittedName>
</protein>
<accession>A0AA36G5S7</accession>
<feature type="compositionally biased region" description="Basic and acidic residues" evidence="1">
    <location>
        <begin position="118"/>
        <end position="127"/>
    </location>
</feature>
<feature type="non-terminal residue" evidence="3">
    <location>
        <position position="1"/>
    </location>
</feature>
<proteinExistence type="predicted"/>
<keyword evidence="2" id="KW-1133">Transmembrane helix</keyword>
<dbReference type="EMBL" id="CATQJA010002647">
    <property type="protein sequence ID" value="CAJ0576824.1"/>
    <property type="molecule type" value="Genomic_DNA"/>
</dbReference>
<keyword evidence="2" id="KW-0812">Transmembrane</keyword>
<evidence type="ECO:0000256" key="1">
    <source>
        <dbReference type="SAM" id="MobiDB-lite"/>
    </source>
</evidence>
<comment type="caution">
    <text evidence="3">The sequence shown here is derived from an EMBL/GenBank/DDBJ whole genome shotgun (WGS) entry which is preliminary data.</text>
</comment>
<keyword evidence="2" id="KW-0472">Membrane</keyword>
<feature type="region of interest" description="Disordered" evidence="1">
    <location>
        <begin position="104"/>
        <end position="127"/>
    </location>
</feature>
<gene>
    <name evidence="3" type="ORF">MSPICULIGERA_LOCUS15110</name>
</gene>
<dbReference type="Proteomes" id="UP001177023">
    <property type="component" value="Unassembled WGS sequence"/>
</dbReference>
<dbReference type="AlphaFoldDB" id="A0AA36G5S7"/>
<reference evidence="3" key="1">
    <citation type="submission" date="2023-06" db="EMBL/GenBank/DDBJ databases">
        <authorList>
            <person name="Delattre M."/>
        </authorList>
    </citation>
    <scope>NUCLEOTIDE SEQUENCE</scope>
    <source>
        <strain evidence="3">AF72</strain>
    </source>
</reference>
<evidence type="ECO:0000313" key="4">
    <source>
        <dbReference type="Proteomes" id="UP001177023"/>
    </source>
</evidence>